<name>A0AAV4BUD9_9GAST</name>
<protein>
    <submittedName>
        <fullName evidence="1">Uncharacterized protein</fullName>
    </submittedName>
</protein>
<reference evidence="1 2" key="1">
    <citation type="journal article" date="2021" name="Elife">
        <title>Chloroplast acquisition without the gene transfer in kleptoplastic sea slugs, Plakobranchus ocellatus.</title>
        <authorList>
            <person name="Maeda T."/>
            <person name="Takahashi S."/>
            <person name="Yoshida T."/>
            <person name="Shimamura S."/>
            <person name="Takaki Y."/>
            <person name="Nagai Y."/>
            <person name="Toyoda A."/>
            <person name="Suzuki Y."/>
            <person name="Arimoto A."/>
            <person name="Ishii H."/>
            <person name="Satoh N."/>
            <person name="Nishiyama T."/>
            <person name="Hasebe M."/>
            <person name="Maruyama T."/>
            <person name="Minagawa J."/>
            <person name="Obokata J."/>
            <person name="Shigenobu S."/>
        </authorList>
    </citation>
    <scope>NUCLEOTIDE SEQUENCE [LARGE SCALE GENOMIC DNA]</scope>
</reference>
<evidence type="ECO:0000313" key="1">
    <source>
        <dbReference type="EMBL" id="GFO22925.1"/>
    </source>
</evidence>
<dbReference type="AlphaFoldDB" id="A0AAV4BUD9"/>
<keyword evidence="2" id="KW-1185">Reference proteome</keyword>
<organism evidence="1 2">
    <name type="scientific">Plakobranchus ocellatus</name>
    <dbReference type="NCBI Taxonomy" id="259542"/>
    <lineage>
        <taxon>Eukaryota</taxon>
        <taxon>Metazoa</taxon>
        <taxon>Spiralia</taxon>
        <taxon>Lophotrochozoa</taxon>
        <taxon>Mollusca</taxon>
        <taxon>Gastropoda</taxon>
        <taxon>Heterobranchia</taxon>
        <taxon>Euthyneura</taxon>
        <taxon>Panpulmonata</taxon>
        <taxon>Sacoglossa</taxon>
        <taxon>Placobranchoidea</taxon>
        <taxon>Plakobranchidae</taxon>
        <taxon>Plakobranchus</taxon>
    </lineage>
</organism>
<sequence length="104" mass="11490">MYVCVFVNGPSVRIPENAVWDDELMNNSGTCPEDAGLRKRSIGPYLNLDGPHENSEKASHAALAGELYKVCAWGTENRLPWSSAWIGSNRPSGRERGERGLFIL</sequence>
<evidence type="ECO:0000313" key="2">
    <source>
        <dbReference type="Proteomes" id="UP000735302"/>
    </source>
</evidence>
<dbReference type="Proteomes" id="UP000735302">
    <property type="component" value="Unassembled WGS sequence"/>
</dbReference>
<dbReference type="EMBL" id="BLXT01005465">
    <property type="protein sequence ID" value="GFO22925.1"/>
    <property type="molecule type" value="Genomic_DNA"/>
</dbReference>
<comment type="caution">
    <text evidence="1">The sequence shown here is derived from an EMBL/GenBank/DDBJ whole genome shotgun (WGS) entry which is preliminary data.</text>
</comment>
<gene>
    <name evidence="1" type="ORF">PoB_004943000</name>
</gene>
<proteinExistence type="predicted"/>
<accession>A0AAV4BUD9</accession>